<keyword evidence="4" id="KW-0804">Transcription</keyword>
<evidence type="ECO:0000256" key="4">
    <source>
        <dbReference type="ARBA" id="ARBA00023163"/>
    </source>
</evidence>
<feature type="domain" description="TF-B3" evidence="7">
    <location>
        <begin position="180"/>
        <end position="278"/>
    </location>
</feature>
<accession>A0AAV1CTX4</accession>
<keyword evidence="2" id="KW-0805">Transcription regulation</keyword>
<name>A0AAV1CTX4_OLDCO</name>
<keyword evidence="3" id="KW-0238">DNA-binding</keyword>
<protein>
    <submittedName>
        <fullName evidence="8">OLC1v1035825C1</fullName>
    </submittedName>
</protein>
<keyword evidence="9" id="KW-1185">Reference proteome</keyword>
<evidence type="ECO:0000313" key="8">
    <source>
        <dbReference type="EMBL" id="CAI9099064.1"/>
    </source>
</evidence>
<sequence>MKGNIPNKALLRDRFGNFWQVELGHEEEKTYFLGGWTRFVKQNYLEMGDMLVFKYDGIRIFDVKIFGSDSCDKRGVGKLIYKIKEEVEEEEPLGVVGEKCDHVHEEYPESDEAGEKEVQPDKDDKDETSEVEIMEKINQPVSSQSAEGAKGDPHLQRTRIQIDPFGMDIFKSGKVPKPKNPYFFTKVNKRRQSELFVPTKIINTYDLQLPKETLLLDSRGREWKTTLTIWRDGRSYYNGGWKELCKANLIGDNEHCICEFVTCEQRGLYIRVHVAPPQEKMEDIHRP</sequence>
<evidence type="ECO:0000256" key="2">
    <source>
        <dbReference type="ARBA" id="ARBA00023015"/>
    </source>
</evidence>
<dbReference type="InterPro" id="IPR003340">
    <property type="entry name" value="B3_DNA-bd"/>
</dbReference>
<dbReference type="PROSITE" id="PS50863">
    <property type="entry name" value="B3"/>
    <property type="match status" value="2"/>
</dbReference>
<evidence type="ECO:0000256" key="3">
    <source>
        <dbReference type="ARBA" id="ARBA00023125"/>
    </source>
</evidence>
<comment type="subcellular location">
    <subcellularLocation>
        <location evidence="1">Nucleus</location>
    </subcellularLocation>
</comment>
<dbReference type="SUPFAM" id="SSF101936">
    <property type="entry name" value="DNA-binding pseudobarrel domain"/>
    <property type="match status" value="2"/>
</dbReference>
<evidence type="ECO:0000256" key="1">
    <source>
        <dbReference type="ARBA" id="ARBA00004123"/>
    </source>
</evidence>
<reference evidence="8" key="1">
    <citation type="submission" date="2023-03" db="EMBL/GenBank/DDBJ databases">
        <authorList>
            <person name="Julca I."/>
        </authorList>
    </citation>
    <scope>NUCLEOTIDE SEQUENCE</scope>
</reference>
<dbReference type="Pfam" id="PF02362">
    <property type="entry name" value="B3"/>
    <property type="match status" value="2"/>
</dbReference>
<organism evidence="8 9">
    <name type="scientific">Oldenlandia corymbosa var. corymbosa</name>
    <dbReference type="NCBI Taxonomy" id="529605"/>
    <lineage>
        <taxon>Eukaryota</taxon>
        <taxon>Viridiplantae</taxon>
        <taxon>Streptophyta</taxon>
        <taxon>Embryophyta</taxon>
        <taxon>Tracheophyta</taxon>
        <taxon>Spermatophyta</taxon>
        <taxon>Magnoliopsida</taxon>
        <taxon>eudicotyledons</taxon>
        <taxon>Gunneridae</taxon>
        <taxon>Pentapetalae</taxon>
        <taxon>asterids</taxon>
        <taxon>lamiids</taxon>
        <taxon>Gentianales</taxon>
        <taxon>Rubiaceae</taxon>
        <taxon>Rubioideae</taxon>
        <taxon>Spermacoceae</taxon>
        <taxon>Hedyotis-Oldenlandia complex</taxon>
        <taxon>Oldenlandia</taxon>
    </lineage>
</organism>
<dbReference type="Gene3D" id="2.40.330.10">
    <property type="entry name" value="DNA-binding pseudobarrel domain"/>
    <property type="match status" value="2"/>
</dbReference>
<dbReference type="EMBL" id="OX459120">
    <property type="protein sequence ID" value="CAI9099064.1"/>
    <property type="molecule type" value="Genomic_DNA"/>
</dbReference>
<dbReference type="InterPro" id="IPR015300">
    <property type="entry name" value="DNA-bd_pseudobarrel_sf"/>
</dbReference>
<dbReference type="InterPro" id="IPR050655">
    <property type="entry name" value="Plant_B3_domain"/>
</dbReference>
<feature type="region of interest" description="Disordered" evidence="6">
    <location>
        <begin position="105"/>
        <end position="129"/>
    </location>
</feature>
<dbReference type="PANTHER" id="PTHR31920:SF135">
    <property type="entry name" value="B3 DOMAIN-CONTAINING PROTEIN OS03G0621600-RELATED"/>
    <property type="match status" value="1"/>
</dbReference>
<dbReference type="PANTHER" id="PTHR31920">
    <property type="entry name" value="B3 DOMAIN-CONTAINING"/>
    <property type="match status" value="1"/>
</dbReference>
<gene>
    <name evidence="8" type="ORF">OLC1_LOCUS9148</name>
</gene>
<evidence type="ECO:0000259" key="7">
    <source>
        <dbReference type="PROSITE" id="PS50863"/>
    </source>
</evidence>
<evidence type="ECO:0000313" key="9">
    <source>
        <dbReference type="Proteomes" id="UP001161247"/>
    </source>
</evidence>
<dbReference type="CDD" id="cd10017">
    <property type="entry name" value="B3_DNA"/>
    <property type="match status" value="2"/>
</dbReference>
<dbReference type="AlphaFoldDB" id="A0AAV1CTX4"/>
<dbReference type="GO" id="GO:0003677">
    <property type="term" value="F:DNA binding"/>
    <property type="evidence" value="ECO:0007669"/>
    <property type="project" value="UniProtKB-KW"/>
</dbReference>
<dbReference type="SMART" id="SM01019">
    <property type="entry name" value="B3"/>
    <property type="match status" value="2"/>
</dbReference>
<evidence type="ECO:0000256" key="5">
    <source>
        <dbReference type="ARBA" id="ARBA00023242"/>
    </source>
</evidence>
<dbReference type="Proteomes" id="UP001161247">
    <property type="component" value="Chromosome 3"/>
</dbReference>
<evidence type="ECO:0000256" key="6">
    <source>
        <dbReference type="SAM" id="MobiDB-lite"/>
    </source>
</evidence>
<feature type="compositionally biased region" description="Basic and acidic residues" evidence="6">
    <location>
        <begin position="105"/>
        <end position="125"/>
    </location>
</feature>
<dbReference type="GO" id="GO:0005634">
    <property type="term" value="C:nucleus"/>
    <property type="evidence" value="ECO:0007669"/>
    <property type="project" value="UniProtKB-SubCell"/>
</dbReference>
<keyword evidence="5" id="KW-0539">Nucleus</keyword>
<proteinExistence type="predicted"/>
<feature type="domain" description="TF-B3" evidence="7">
    <location>
        <begin position="1"/>
        <end position="69"/>
    </location>
</feature>